<dbReference type="GO" id="GO:0009307">
    <property type="term" value="P:DNA restriction-modification system"/>
    <property type="evidence" value="ECO:0007669"/>
    <property type="project" value="InterPro"/>
</dbReference>
<dbReference type="SUPFAM" id="SSF52980">
    <property type="entry name" value="Restriction endonuclease-like"/>
    <property type="match status" value="1"/>
</dbReference>
<accession>A0A0U2ZDI1</accession>
<dbReference type="Proteomes" id="UP000068447">
    <property type="component" value="Chromosome"/>
</dbReference>
<feature type="domain" description="Restriction endonuclease type II EcoRII C-terminal" evidence="1">
    <location>
        <begin position="237"/>
        <end position="404"/>
    </location>
</feature>
<sequence>MFEKLSDIFVAAAEKYLTAVDAEPVKSNQHEIGGLKKAGIADLLGYPEDGNKWSFPATIVYIGDDSTDPLICEDVMSWYDTRYNKPHRTAEYRLYYRSNDVTNMFRQGDFFLIALTRYNGLLIVVTPPDSDAELQLRSIFGSISATTDNKLRPIYIEEAALVAPIRLMLAELGVEFYAKSVSDTQLLDKMLEKFGSTFPKTKVFSDFARQFLNDKISAIDEPDEALLSWMDYEEKLFRIQERHIVSERLKSGFGKSGHDVDEFIKFSLSVQNRRKSRVGHAFENHITEILERNKMKFECGVYTEGKHKPDFLFPSQDAYLDASFNRDKLFSLAAKTTCKDRWRQVLTEAQRISTKHLITLEPSISKEQTEQMKSLNVKLIIPTKIQYTYTEEQRVDIWSLKNFIDKINS</sequence>
<dbReference type="REBASE" id="134196">
    <property type="entry name" value="Lal216ORF2025P"/>
</dbReference>
<name>A0A0U2ZDI1_9ALTE</name>
<evidence type="ECO:0000259" key="1">
    <source>
        <dbReference type="Pfam" id="PF09019"/>
    </source>
</evidence>
<dbReference type="STRING" id="1526571.AT746_02020"/>
<keyword evidence="3" id="KW-1185">Reference proteome</keyword>
<dbReference type="Gene3D" id="3.40.91.80">
    <property type="match status" value="1"/>
</dbReference>
<dbReference type="EMBL" id="CP013650">
    <property type="protein sequence ID" value="ALS97175.1"/>
    <property type="molecule type" value="Genomic_DNA"/>
</dbReference>
<organism evidence="2 3">
    <name type="scientific">Lacimicrobium alkaliphilum</name>
    <dbReference type="NCBI Taxonomy" id="1526571"/>
    <lineage>
        <taxon>Bacteria</taxon>
        <taxon>Pseudomonadati</taxon>
        <taxon>Pseudomonadota</taxon>
        <taxon>Gammaproteobacteria</taxon>
        <taxon>Alteromonadales</taxon>
        <taxon>Alteromonadaceae</taxon>
        <taxon>Lacimicrobium</taxon>
    </lineage>
</organism>
<protein>
    <recommendedName>
        <fullName evidence="1">Restriction endonuclease type II EcoRII C-terminal domain-containing protein</fullName>
    </recommendedName>
</protein>
<dbReference type="AlphaFoldDB" id="A0A0U2ZDI1"/>
<gene>
    <name evidence="2" type="ORF">AT746_02020</name>
</gene>
<dbReference type="KEGG" id="lal:AT746_02020"/>
<proteinExistence type="predicted"/>
<dbReference type="OrthoDB" id="9797574at2"/>
<dbReference type="GO" id="GO:0009036">
    <property type="term" value="F:type II site-specific deoxyribonuclease activity"/>
    <property type="evidence" value="ECO:0007669"/>
    <property type="project" value="InterPro"/>
</dbReference>
<dbReference type="InterPro" id="IPR015109">
    <property type="entry name" value="Restrct_endonuc_II_EcoRII_C"/>
</dbReference>
<evidence type="ECO:0000313" key="2">
    <source>
        <dbReference type="EMBL" id="ALS97175.1"/>
    </source>
</evidence>
<dbReference type="RefSeq" id="WP_062475746.1">
    <property type="nucleotide sequence ID" value="NZ_CP013650.1"/>
</dbReference>
<dbReference type="GO" id="GO:0003677">
    <property type="term" value="F:DNA binding"/>
    <property type="evidence" value="ECO:0007669"/>
    <property type="project" value="InterPro"/>
</dbReference>
<dbReference type="InterPro" id="IPR038365">
    <property type="entry name" value="EcoRII_C_sf"/>
</dbReference>
<reference evidence="2 3" key="1">
    <citation type="submission" date="2015-12" db="EMBL/GenBank/DDBJ databases">
        <title>Complete genome of Lacimicrobium alkaliphilum KCTC 32984.</title>
        <authorList>
            <person name="Kim S.-G."/>
            <person name="Lee Y.-J."/>
        </authorList>
    </citation>
    <scope>NUCLEOTIDE SEQUENCE [LARGE SCALE GENOMIC DNA]</scope>
    <source>
        <strain evidence="2 3">YelD216</strain>
    </source>
</reference>
<dbReference type="InterPro" id="IPR011335">
    <property type="entry name" value="Restrct_endonuc-II-like"/>
</dbReference>
<evidence type="ECO:0000313" key="3">
    <source>
        <dbReference type="Proteomes" id="UP000068447"/>
    </source>
</evidence>
<dbReference type="Pfam" id="PF09019">
    <property type="entry name" value="EcoRII-C"/>
    <property type="match status" value="1"/>
</dbReference>